<comment type="similarity">
    <text evidence="1 7">Belongs to the thioredoxin family.</text>
</comment>
<keyword evidence="3" id="KW-0249">Electron transport</keyword>
<organism evidence="11 12">
    <name type="scientific">Candidatus Gottesmanbacteria bacterium RIFCSPLOWO2_01_FULL_43_11b</name>
    <dbReference type="NCBI Taxonomy" id="1798392"/>
    <lineage>
        <taxon>Bacteria</taxon>
        <taxon>Candidatus Gottesmaniibacteriota</taxon>
    </lineage>
</organism>
<gene>
    <name evidence="11" type="ORF">A3A79_02190</name>
</gene>
<name>A0A1F6AHA8_9BACT</name>
<dbReference type="PROSITE" id="PS00194">
    <property type="entry name" value="THIOREDOXIN_1"/>
    <property type="match status" value="1"/>
</dbReference>
<dbReference type="GO" id="GO:0005829">
    <property type="term" value="C:cytosol"/>
    <property type="evidence" value="ECO:0007669"/>
    <property type="project" value="TreeGrafter"/>
</dbReference>
<feature type="site" description="Contributes to redox potential value" evidence="8">
    <location>
        <position position="32"/>
    </location>
</feature>
<feature type="site" description="Deprotonates C-terminal active site Cys" evidence="8">
    <location>
        <position position="25"/>
    </location>
</feature>
<dbReference type="EMBL" id="MFJV01000001">
    <property type="protein sequence ID" value="OGG23986.1"/>
    <property type="molecule type" value="Genomic_DNA"/>
</dbReference>
<evidence type="ECO:0000256" key="4">
    <source>
        <dbReference type="ARBA" id="ARBA00023157"/>
    </source>
</evidence>
<reference evidence="11 12" key="1">
    <citation type="journal article" date="2016" name="Nat. Commun.">
        <title>Thousands of microbial genomes shed light on interconnected biogeochemical processes in an aquifer system.</title>
        <authorList>
            <person name="Anantharaman K."/>
            <person name="Brown C.T."/>
            <person name="Hug L.A."/>
            <person name="Sharon I."/>
            <person name="Castelle C.J."/>
            <person name="Probst A.J."/>
            <person name="Thomas B.C."/>
            <person name="Singh A."/>
            <person name="Wilkins M.J."/>
            <person name="Karaoz U."/>
            <person name="Brodie E.L."/>
            <person name="Williams K.H."/>
            <person name="Hubbard S.S."/>
            <person name="Banfield J.F."/>
        </authorList>
    </citation>
    <scope>NUCLEOTIDE SEQUENCE [LARGE SCALE GENOMIC DNA]</scope>
</reference>
<evidence type="ECO:0000256" key="6">
    <source>
        <dbReference type="NCBIfam" id="TIGR01068"/>
    </source>
</evidence>
<feature type="active site" description="Nucleophile" evidence="8">
    <location>
        <position position="34"/>
    </location>
</feature>
<dbReference type="GO" id="GO:0045454">
    <property type="term" value="P:cell redox homeostasis"/>
    <property type="evidence" value="ECO:0007669"/>
    <property type="project" value="TreeGrafter"/>
</dbReference>
<feature type="site" description="Contributes to redox potential value" evidence="8">
    <location>
        <position position="33"/>
    </location>
</feature>
<dbReference type="STRING" id="1798392.A3A79_02190"/>
<keyword evidence="5 9" id="KW-0676">Redox-active center</keyword>
<evidence type="ECO:0000259" key="10">
    <source>
        <dbReference type="PROSITE" id="PS51352"/>
    </source>
</evidence>
<dbReference type="InterPro" id="IPR013766">
    <property type="entry name" value="Thioredoxin_domain"/>
</dbReference>
<dbReference type="PANTHER" id="PTHR45663:SF11">
    <property type="entry name" value="GEO12009P1"/>
    <property type="match status" value="1"/>
</dbReference>
<dbReference type="FunFam" id="3.40.30.10:FF:000001">
    <property type="entry name" value="Thioredoxin"/>
    <property type="match status" value="1"/>
</dbReference>
<evidence type="ECO:0000313" key="11">
    <source>
        <dbReference type="EMBL" id="OGG23986.1"/>
    </source>
</evidence>
<evidence type="ECO:0000256" key="5">
    <source>
        <dbReference type="ARBA" id="ARBA00023284"/>
    </source>
</evidence>
<comment type="caution">
    <text evidence="11">The sequence shown here is derived from an EMBL/GenBank/DDBJ whole genome shotgun (WGS) entry which is preliminary data.</text>
</comment>
<keyword evidence="2" id="KW-0813">Transport</keyword>
<evidence type="ECO:0000256" key="7">
    <source>
        <dbReference type="PIRNR" id="PIRNR000077"/>
    </source>
</evidence>
<dbReference type="PIRSF" id="PIRSF000077">
    <property type="entry name" value="Thioredoxin"/>
    <property type="match status" value="1"/>
</dbReference>
<dbReference type="Pfam" id="PF00085">
    <property type="entry name" value="Thioredoxin"/>
    <property type="match status" value="1"/>
</dbReference>
<dbReference type="Gene3D" id="3.40.30.10">
    <property type="entry name" value="Glutaredoxin"/>
    <property type="match status" value="1"/>
</dbReference>
<evidence type="ECO:0000256" key="3">
    <source>
        <dbReference type="ARBA" id="ARBA00022982"/>
    </source>
</evidence>
<dbReference type="GO" id="GO:0015035">
    <property type="term" value="F:protein-disulfide reductase activity"/>
    <property type="evidence" value="ECO:0007669"/>
    <property type="project" value="UniProtKB-UniRule"/>
</dbReference>
<evidence type="ECO:0000256" key="8">
    <source>
        <dbReference type="PIRSR" id="PIRSR000077-1"/>
    </source>
</evidence>
<dbReference type="NCBIfam" id="TIGR01068">
    <property type="entry name" value="thioredoxin"/>
    <property type="match status" value="1"/>
</dbReference>
<dbReference type="SUPFAM" id="SSF52833">
    <property type="entry name" value="Thioredoxin-like"/>
    <property type="match status" value="1"/>
</dbReference>
<evidence type="ECO:0000313" key="12">
    <source>
        <dbReference type="Proteomes" id="UP000178759"/>
    </source>
</evidence>
<feature type="disulfide bond" description="Redox-active" evidence="9">
    <location>
        <begin position="31"/>
        <end position="34"/>
    </location>
</feature>
<feature type="domain" description="Thioredoxin" evidence="10">
    <location>
        <begin position="1"/>
        <end position="107"/>
    </location>
</feature>
<dbReference type="AlphaFoldDB" id="A0A1F6AHA8"/>
<dbReference type="Proteomes" id="UP000178759">
    <property type="component" value="Unassembled WGS sequence"/>
</dbReference>
<protein>
    <recommendedName>
        <fullName evidence="6 7">Thioredoxin</fullName>
    </recommendedName>
</protein>
<dbReference type="InterPro" id="IPR017937">
    <property type="entry name" value="Thioredoxin_CS"/>
</dbReference>
<evidence type="ECO:0000256" key="1">
    <source>
        <dbReference type="ARBA" id="ARBA00008987"/>
    </source>
</evidence>
<dbReference type="InterPro" id="IPR036249">
    <property type="entry name" value="Thioredoxin-like_sf"/>
</dbReference>
<evidence type="ECO:0000256" key="9">
    <source>
        <dbReference type="PIRSR" id="PIRSR000077-4"/>
    </source>
</evidence>
<keyword evidence="4 9" id="KW-1015">Disulfide bond</keyword>
<dbReference type="InterPro" id="IPR005746">
    <property type="entry name" value="Thioredoxin"/>
</dbReference>
<evidence type="ECO:0000256" key="2">
    <source>
        <dbReference type="ARBA" id="ARBA00022448"/>
    </source>
</evidence>
<dbReference type="PRINTS" id="PR00421">
    <property type="entry name" value="THIOREDOXIN"/>
</dbReference>
<sequence length="107" mass="11881">MAEITVTDANFDSEVMKSGLPTLVDFWAVWCGPCRMQDPIVSEIAKEMEGKVKIGKLNVDENPMTAQKFGVMSIPTLMIFKNGTVVKQFIGVQSKETIKSELNKLIN</sequence>
<dbReference type="PROSITE" id="PS51352">
    <property type="entry name" value="THIOREDOXIN_2"/>
    <property type="match status" value="1"/>
</dbReference>
<feature type="active site" description="Nucleophile" evidence="8">
    <location>
        <position position="31"/>
    </location>
</feature>
<dbReference type="PANTHER" id="PTHR45663">
    <property type="entry name" value="GEO12009P1"/>
    <property type="match status" value="1"/>
</dbReference>
<accession>A0A1F6AHA8</accession>
<dbReference type="CDD" id="cd02947">
    <property type="entry name" value="TRX_family"/>
    <property type="match status" value="1"/>
</dbReference>
<proteinExistence type="inferred from homology"/>